<feature type="transmembrane region" description="Helical" evidence="1">
    <location>
        <begin position="9"/>
        <end position="26"/>
    </location>
</feature>
<keyword evidence="1" id="KW-0812">Transmembrane</keyword>
<dbReference type="AlphaFoldDB" id="A0A345Y9R7"/>
<dbReference type="KEGG" id="ccah:DWG20_15260"/>
<reference evidence="2 3" key="1">
    <citation type="submission" date="2018-07" db="EMBL/GenBank/DDBJ databases">
        <title>Crenobacter cavernae sp. nov., isolated from a karst cave.</title>
        <authorList>
            <person name="Zhu H."/>
        </authorList>
    </citation>
    <scope>NUCLEOTIDE SEQUENCE [LARGE SCALE GENOMIC DNA]</scope>
    <source>
        <strain evidence="2 3">K1W11S-77</strain>
    </source>
</reference>
<dbReference type="Proteomes" id="UP000254537">
    <property type="component" value="Chromosome"/>
</dbReference>
<feature type="transmembrane region" description="Helical" evidence="1">
    <location>
        <begin position="93"/>
        <end position="116"/>
    </location>
</feature>
<sequence>MHTSILKRVGGVLLAAGLIDIAVMIYCIINRISYSSSFNIFAVLAGIFLLRGSLRAASVVRWLAVFMLAAFATLLIVWPFMQPFDLTVTQIRLAPGTFVVTTAFMVFVFGLLFWLARELGREPIQAARTSAGRKQRNMRIPAAVGVGLVAVMGVFLTFLLGGESAERAKSMAEQQIGSGYRFYVSSLNIAKNNQGTFVSGIVTAWNDKEIKNIPVRWEEH</sequence>
<feature type="transmembrane region" description="Helical" evidence="1">
    <location>
        <begin position="32"/>
        <end position="50"/>
    </location>
</feature>
<gene>
    <name evidence="2" type="ORF">DWG20_15260</name>
</gene>
<accession>A0A345Y9R7</accession>
<evidence type="ECO:0000313" key="2">
    <source>
        <dbReference type="EMBL" id="AXK40669.1"/>
    </source>
</evidence>
<name>A0A345Y9R7_9NEIS</name>
<proteinExistence type="predicted"/>
<feature type="transmembrane region" description="Helical" evidence="1">
    <location>
        <begin position="62"/>
        <end position="81"/>
    </location>
</feature>
<keyword evidence="1" id="KW-0472">Membrane</keyword>
<feature type="transmembrane region" description="Helical" evidence="1">
    <location>
        <begin position="137"/>
        <end position="161"/>
    </location>
</feature>
<organism evidence="2 3">
    <name type="scientific">Crenobacter cavernae</name>
    <dbReference type="NCBI Taxonomy" id="2290923"/>
    <lineage>
        <taxon>Bacteria</taxon>
        <taxon>Pseudomonadati</taxon>
        <taxon>Pseudomonadota</taxon>
        <taxon>Betaproteobacteria</taxon>
        <taxon>Neisseriales</taxon>
        <taxon>Neisseriaceae</taxon>
        <taxon>Crenobacter</taxon>
    </lineage>
</organism>
<protein>
    <submittedName>
        <fullName evidence="2">Uncharacterized protein</fullName>
    </submittedName>
</protein>
<dbReference type="EMBL" id="CP031337">
    <property type="protein sequence ID" value="AXK40669.1"/>
    <property type="molecule type" value="Genomic_DNA"/>
</dbReference>
<evidence type="ECO:0000313" key="3">
    <source>
        <dbReference type="Proteomes" id="UP000254537"/>
    </source>
</evidence>
<evidence type="ECO:0000256" key="1">
    <source>
        <dbReference type="SAM" id="Phobius"/>
    </source>
</evidence>
<keyword evidence="1" id="KW-1133">Transmembrane helix</keyword>